<gene>
    <name evidence="5" type="ORF">MICPUCDRAFT_59972</name>
</gene>
<keyword evidence="3" id="KW-0449">Lipoprotein</keyword>
<dbReference type="GeneID" id="9685747"/>
<name>C1MYP1_MICPC</name>
<protein>
    <submittedName>
        <fullName evidence="5">Predicted protein</fullName>
    </submittedName>
</protein>
<dbReference type="OrthoDB" id="10066206at2759"/>
<evidence type="ECO:0000256" key="3">
    <source>
        <dbReference type="ARBA" id="ARBA00023288"/>
    </source>
</evidence>
<accession>C1MYP1</accession>
<dbReference type="RefSeq" id="XP_003060309.1">
    <property type="nucleotide sequence ID" value="XM_003060263.1"/>
</dbReference>
<dbReference type="STRING" id="564608.C1MYP1"/>
<evidence type="ECO:0000256" key="4">
    <source>
        <dbReference type="SAM" id="MobiDB-lite"/>
    </source>
</evidence>
<keyword evidence="2" id="KW-0564">Palmitate</keyword>
<keyword evidence="1" id="KW-0519">Myristate</keyword>
<dbReference type="OMA" id="NEMRGIR"/>
<keyword evidence="6" id="KW-1185">Reference proteome</keyword>
<organism evidence="6">
    <name type="scientific">Micromonas pusilla (strain CCMP1545)</name>
    <name type="common">Picoplanktonic green alga</name>
    <dbReference type="NCBI Taxonomy" id="564608"/>
    <lineage>
        <taxon>Eukaryota</taxon>
        <taxon>Viridiplantae</taxon>
        <taxon>Chlorophyta</taxon>
        <taxon>Mamiellophyceae</taxon>
        <taxon>Mamiellales</taxon>
        <taxon>Mamiellaceae</taxon>
        <taxon>Micromonas</taxon>
    </lineage>
</organism>
<feature type="compositionally biased region" description="Basic and acidic residues" evidence="4">
    <location>
        <begin position="65"/>
        <end position="78"/>
    </location>
</feature>
<evidence type="ECO:0000256" key="1">
    <source>
        <dbReference type="ARBA" id="ARBA00022707"/>
    </source>
</evidence>
<reference evidence="5 6" key="1">
    <citation type="journal article" date="2009" name="Science">
        <title>Green evolution and dynamic adaptations revealed by genomes of the marine picoeukaryotes Micromonas.</title>
        <authorList>
            <person name="Worden A.Z."/>
            <person name="Lee J.H."/>
            <person name="Mock T."/>
            <person name="Rouze P."/>
            <person name="Simmons M.P."/>
            <person name="Aerts A.L."/>
            <person name="Allen A.E."/>
            <person name="Cuvelier M.L."/>
            <person name="Derelle E."/>
            <person name="Everett M.V."/>
            <person name="Foulon E."/>
            <person name="Grimwood J."/>
            <person name="Gundlach H."/>
            <person name="Henrissat B."/>
            <person name="Napoli C."/>
            <person name="McDonald S.M."/>
            <person name="Parker M.S."/>
            <person name="Rombauts S."/>
            <person name="Salamov A."/>
            <person name="Von Dassow P."/>
            <person name="Badger J.H."/>
            <person name="Coutinho P.M."/>
            <person name="Demir E."/>
            <person name="Dubchak I."/>
            <person name="Gentemann C."/>
            <person name="Eikrem W."/>
            <person name="Gready J.E."/>
            <person name="John U."/>
            <person name="Lanier W."/>
            <person name="Lindquist E.A."/>
            <person name="Lucas S."/>
            <person name="Mayer K.F."/>
            <person name="Moreau H."/>
            <person name="Not F."/>
            <person name="Otillar R."/>
            <person name="Panaud O."/>
            <person name="Pangilinan J."/>
            <person name="Paulsen I."/>
            <person name="Piegu B."/>
            <person name="Poliakov A."/>
            <person name="Robbens S."/>
            <person name="Schmutz J."/>
            <person name="Toulza E."/>
            <person name="Wyss T."/>
            <person name="Zelensky A."/>
            <person name="Zhou K."/>
            <person name="Armbrust E.V."/>
            <person name="Bhattacharya D."/>
            <person name="Goodenough U.W."/>
            <person name="Van de Peer Y."/>
            <person name="Grigoriev I.V."/>
        </authorList>
    </citation>
    <scope>NUCLEOTIDE SEQUENCE [LARGE SCALE GENOMIC DNA]</scope>
    <source>
        <strain evidence="5 6">CCMP1545</strain>
    </source>
</reference>
<evidence type="ECO:0000313" key="6">
    <source>
        <dbReference type="Proteomes" id="UP000001876"/>
    </source>
</evidence>
<dbReference type="AlphaFoldDB" id="C1MYP1"/>
<dbReference type="KEGG" id="mpp:MICPUCDRAFT_59972"/>
<feature type="region of interest" description="Disordered" evidence="4">
    <location>
        <begin position="26"/>
        <end position="78"/>
    </location>
</feature>
<dbReference type="Proteomes" id="UP000001876">
    <property type="component" value="Unassembled WGS sequence"/>
</dbReference>
<proteinExistence type="predicted"/>
<evidence type="ECO:0000313" key="5">
    <source>
        <dbReference type="EMBL" id="EEH55078.1"/>
    </source>
</evidence>
<dbReference type="InterPro" id="IPR031632">
    <property type="entry name" value="SVIP"/>
</dbReference>
<dbReference type="Pfam" id="PF15811">
    <property type="entry name" value="SVIP"/>
    <property type="match status" value="1"/>
</dbReference>
<dbReference type="EMBL" id="GG663742">
    <property type="protein sequence ID" value="EEH55078.1"/>
    <property type="molecule type" value="Genomic_DNA"/>
</dbReference>
<evidence type="ECO:0000256" key="2">
    <source>
        <dbReference type="ARBA" id="ARBA00023139"/>
    </source>
</evidence>
<sequence length="78" mass="8722">MGCCGSKQAKEPPGAYEARREQMLAAASKRNAENEMRGIRNPKAAAKLREAQSNRSESQRGWSAAEDRRQESIAKDWN</sequence>